<evidence type="ECO:0000256" key="6">
    <source>
        <dbReference type="ARBA" id="ARBA00022840"/>
    </source>
</evidence>
<proteinExistence type="predicted"/>
<keyword evidence="4" id="KW-0547">Nucleotide-binding</keyword>
<organism evidence="9">
    <name type="scientific">hydrothermal vent metagenome</name>
    <dbReference type="NCBI Taxonomy" id="652676"/>
    <lineage>
        <taxon>unclassified sequences</taxon>
        <taxon>metagenomes</taxon>
        <taxon>ecological metagenomes</taxon>
    </lineage>
</organism>
<dbReference type="Gene3D" id="3.30.70.560">
    <property type="entry name" value="7,8-Dihydro-6-hydroxymethylpterin-pyrophosphokinase HPPK"/>
    <property type="match status" value="1"/>
</dbReference>
<sequence length="164" mass="18737">MANIHINIGSNQNRRWNISAAIKALELAFTDLIISSVYQSPAEGFNGDDFYNVGVNAQTDLSVEDTADTLREIEQNQGRDRTQPKFSSRKIDLDLVLYDQVIDERVNLPRDDILKYAFVLAPLTELNAGLIHPVEQQSYQLLWQSFQSNNQYSLTQYNIDQVLK</sequence>
<dbReference type="InterPro" id="IPR000550">
    <property type="entry name" value="Hppk"/>
</dbReference>
<dbReference type="AlphaFoldDB" id="A0A1W1D6I7"/>
<evidence type="ECO:0000256" key="5">
    <source>
        <dbReference type="ARBA" id="ARBA00022777"/>
    </source>
</evidence>
<dbReference type="GO" id="GO:0016301">
    <property type="term" value="F:kinase activity"/>
    <property type="evidence" value="ECO:0007669"/>
    <property type="project" value="UniProtKB-KW"/>
</dbReference>
<dbReference type="EMBL" id="FPHU01000011">
    <property type="protein sequence ID" value="SFV79864.1"/>
    <property type="molecule type" value="Genomic_DNA"/>
</dbReference>
<dbReference type="EMBL" id="FPHQ01000083">
    <property type="protein sequence ID" value="SFV76243.1"/>
    <property type="molecule type" value="Genomic_DNA"/>
</dbReference>
<name>A0A1W1D6I7_9ZZZZ</name>
<comment type="pathway">
    <text evidence="1">Cofactor biosynthesis; tetrahydrofolate biosynthesis; 2-amino-4-hydroxy-6-hydroxymethyl-7,8-dihydropteridine diphosphate from 7,8-dihydroneopterin triphosphate: step 4/4.</text>
</comment>
<keyword evidence="3 9" id="KW-0808">Transferase</keyword>
<dbReference type="GO" id="GO:0046654">
    <property type="term" value="P:tetrahydrofolate biosynthetic process"/>
    <property type="evidence" value="ECO:0007669"/>
    <property type="project" value="UniProtKB-UniPathway"/>
</dbReference>
<evidence type="ECO:0000313" key="11">
    <source>
        <dbReference type="EMBL" id="SFV84789.1"/>
    </source>
</evidence>
<evidence type="ECO:0000256" key="4">
    <source>
        <dbReference type="ARBA" id="ARBA00022741"/>
    </source>
</evidence>
<keyword evidence="7" id="KW-0289">Folate biosynthesis</keyword>
<dbReference type="NCBIfam" id="TIGR01498">
    <property type="entry name" value="folK"/>
    <property type="match status" value="1"/>
</dbReference>
<dbReference type="EC" id="2.7.6.3" evidence="2"/>
<evidence type="ECO:0000256" key="7">
    <source>
        <dbReference type="ARBA" id="ARBA00022909"/>
    </source>
</evidence>
<dbReference type="GO" id="GO:0046656">
    <property type="term" value="P:folic acid biosynthetic process"/>
    <property type="evidence" value="ECO:0007669"/>
    <property type="project" value="UniProtKB-KW"/>
</dbReference>
<reference evidence="9" key="1">
    <citation type="submission" date="2016-10" db="EMBL/GenBank/DDBJ databases">
        <authorList>
            <person name="de Groot N.N."/>
        </authorList>
    </citation>
    <scope>NUCLEOTIDE SEQUENCE</scope>
</reference>
<dbReference type="GO" id="GO:0003848">
    <property type="term" value="F:2-amino-4-hydroxy-6-hydroxymethyldihydropteridine diphosphokinase activity"/>
    <property type="evidence" value="ECO:0007669"/>
    <property type="project" value="UniProtKB-EC"/>
</dbReference>
<keyword evidence="5 9" id="KW-0418">Kinase</keyword>
<dbReference type="UniPathway" id="UPA00077">
    <property type="reaction ID" value="UER00155"/>
</dbReference>
<dbReference type="PANTHER" id="PTHR43071">
    <property type="entry name" value="2-AMINO-4-HYDROXY-6-HYDROXYMETHYLDIHYDROPTERIDINE PYROPHOSPHOKINASE"/>
    <property type="match status" value="1"/>
</dbReference>
<evidence type="ECO:0000313" key="9">
    <source>
        <dbReference type="EMBL" id="SFV76243.1"/>
    </source>
</evidence>
<evidence type="ECO:0000256" key="3">
    <source>
        <dbReference type="ARBA" id="ARBA00022679"/>
    </source>
</evidence>
<evidence type="ECO:0000256" key="2">
    <source>
        <dbReference type="ARBA" id="ARBA00013253"/>
    </source>
</evidence>
<evidence type="ECO:0000256" key="1">
    <source>
        <dbReference type="ARBA" id="ARBA00005051"/>
    </source>
</evidence>
<dbReference type="EMBL" id="FPHW01000165">
    <property type="protein sequence ID" value="SFV84789.1"/>
    <property type="molecule type" value="Genomic_DNA"/>
</dbReference>
<protein>
    <recommendedName>
        <fullName evidence="2">2-amino-4-hydroxy-6-hydroxymethyldihydropteridine diphosphokinase</fullName>
        <ecNumber evidence="2">2.7.6.3</ecNumber>
    </recommendedName>
</protein>
<evidence type="ECO:0000259" key="8">
    <source>
        <dbReference type="Pfam" id="PF01288"/>
    </source>
</evidence>
<evidence type="ECO:0000313" key="10">
    <source>
        <dbReference type="EMBL" id="SFV79864.1"/>
    </source>
</evidence>
<gene>
    <name evidence="9" type="ORF">MNB_SUP05-10-64</name>
    <name evidence="10" type="ORF">MNB_SUP05-13-543</name>
    <name evidence="11" type="ORF">MNB_SUP05-7-1072</name>
</gene>
<dbReference type="PANTHER" id="PTHR43071:SF2">
    <property type="entry name" value="2-AMINO-4-HYDROXY-6-HYDROXYMETHYLDIHYDROPTERIDINE PYROPHOSPHOKINASE"/>
    <property type="match status" value="1"/>
</dbReference>
<dbReference type="InterPro" id="IPR035907">
    <property type="entry name" value="Hppk_sf"/>
</dbReference>
<dbReference type="Pfam" id="PF01288">
    <property type="entry name" value="HPPK"/>
    <property type="match status" value="1"/>
</dbReference>
<accession>A0A1W1D6I7</accession>
<keyword evidence="6" id="KW-0067">ATP-binding</keyword>
<dbReference type="GO" id="GO:0005524">
    <property type="term" value="F:ATP binding"/>
    <property type="evidence" value="ECO:0007669"/>
    <property type="project" value="UniProtKB-KW"/>
</dbReference>
<dbReference type="SUPFAM" id="SSF55083">
    <property type="entry name" value="6-hydroxymethyl-7,8-dihydropterin pyrophosphokinase, HPPK"/>
    <property type="match status" value="1"/>
</dbReference>
<feature type="domain" description="7,8-dihydro-6-hydroxymethylpterin-pyrophosphokinase" evidence="8">
    <location>
        <begin position="6"/>
        <end position="127"/>
    </location>
</feature>